<feature type="transmembrane region" description="Helical" evidence="1">
    <location>
        <begin position="311"/>
        <end position="333"/>
    </location>
</feature>
<proteinExistence type="predicted"/>
<dbReference type="Proteomes" id="UP000004925">
    <property type="component" value="Unassembled WGS sequence"/>
</dbReference>
<gene>
    <name evidence="2" type="ORF">FSCG_00280</name>
</gene>
<evidence type="ECO:0000313" key="2">
    <source>
        <dbReference type="EMBL" id="EEO39567.1"/>
    </source>
</evidence>
<dbReference type="RefSeq" id="WP_008802544.1">
    <property type="nucleotide sequence ID" value="NZ_KQ235735.1"/>
</dbReference>
<dbReference type="SUPFAM" id="SSF82185">
    <property type="entry name" value="Histone H3 K4-specific methyltransferase SET7/9 N-terminal domain"/>
    <property type="match status" value="1"/>
</dbReference>
<accession>A0A0M1VSF4</accession>
<sequence>MKKNFIIYTFIIFLLASFTVFAEREVDLENLEYDDKSKLVYLEGEKEAFTGIAKDYYEDKRLKAELPYRNGKLEGKGKEYYPSGKFKSDAFFVDGLLQGKSRGYYENGNLEYEENYKDGKLDGLVKEYYENGNIKTESYYKNGDFDGLAKEYYENGQIRILEEYKNGELDGESFNFYKDGSLRSKGVYKNGELVGDIVEGEVGSVVAGDVTDTEKITVPTENENIESKLEYYTAIFAFGIVIIGLMAYTIFKIFTAFPKTNHLTDEQRSRIFKILMKYDEGKDGLFSAYRMNGVGTGYYRVRSMMVDNEKVYIYAKMFSILYIPTPITLGYLLCYNKDKILASFSNATFKEAKKEIEETVLYL</sequence>
<evidence type="ECO:0008006" key="4">
    <source>
        <dbReference type="Google" id="ProtNLM"/>
    </source>
</evidence>
<feature type="transmembrane region" description="Helical" evidence="1">
    <location>
        <begin position="231"/>
        <end position="251"/>
    </location>
</feature>
<dbReference type="PANTHER" id="PTHR33706:SF1">
    <property type="entry name" value="TPR REPEAT PROTEIN"/>
    <property type="match status" value="1"/>
</dbReference>
<dbReference type="Pfam" id="PF07661">
    <property type="entry name" value="MORN_2"/>
    <property type="match status" value="6"/>
</dbReference>
<reference evidence="2 3" key="1">
    <citation type="submission" date="2011-10" db="EMBL/GenBank/DDBJ databases">
        <title>The Genome Sequence of Fusobacterium sp. 4_1_13.</title>
        <authorList>
            <consortium name="The Broad Institute Genome Sequencing Platform"/>
            <person name="Earl A."/>
            <person name="Ward D."/>
            <person name="Feldgarden M."/>
            <person name="Gevers D."/>
            <person name="Strauss J."/>
            <person name="Ambrose C."/>
            <person name="Allen-Vercoe E."/>
            <person name="Young S.K."/>
            <person name="Zeng Q."/>
            <person name="Gargeya S."/>
            <person name="Fitzgerald M."/>
            <person name="Haas B."/>
            <person name="Abouelleil A."/>
            <person name="Alvarado L."/>
            <person name="Arachchi H.M."/>
            <person name="Berlin A."/>
            <person name="Brown A."/>
            <person name="Chapman S.B."/>
            <person name="Chen Z."/>
            <person name="Dunbar C."/>
            <person name="Freedman E."/>
            <person name="Gearin G."/>
            <person name="Goldberg J."/>
            <person name="Griggs A."/>
            <person name="Gujja S."/>
            <person name="Heiman D."/>
            <person name="Howarth C."/>
            <person name="Larson L."/>
            <person name="Lui A."/>
            <person name="MacDonald P.J."/>
            <person name="Montmayeur A."/>
            <person name="Murphy C."/>
            <person name="Neiman D."/>
            <person name="Pearson M."/>
            <person name="Priest M."/>
            <person name="Roberts A."/>
            <person name="Saif S."/>
            <person name="Shea T."/>
            <person name="Shenoy N."/>
            <person name="Sisk P."/>
            <person name="Stolte C."/>
            <person name="Sykes S."/>
            <person name="Wortman J."/>
            <person name="Nusbaum C."/>
            <person name="Birren B."/>
        </authorList>
    </citation>
    <scope>NUCLEOTIDE SEQUENCE [LARGE SCALE GENOMIC DNA]</scope>
    <source>
        <strain evidence="2 3">4_1_13</strain>
    </source>
</reference>
<protein>
    <recommendedName>
        <fullName evidence="4">Toxin-antitoxin system YwqK family antitoxin</fullName>
    </recommendedName>
</protein>
<keyword evidence="1" id="KW-0472">Membrane</keyword>
<evidence type="ECO:0000256" key="1">
    <source>
        <dbReference type="SAM" id="Phobius"/>
    </source>
</evidence>
<dbReference type="eggNOG" id="COG2849">
    <property type="taxonomic scope" value="Bacteria"/>
</dbReference>
<dbReference type="InterPro" id="IPR011652">
    <property type="entry name" value="MORN_2"/>
</dbReference>
<dbReference type="Gene3D" id="2.20.110.10">
    <property type="entry name" value="Histone H3 K4-specific methyltransferase SET7/9 N-terminal domain"/>
    <property type="match status" value="2"/>
</dbReference>
<organism evidence="2 3">
    <name type="scientific">Fusobacterium vincentii 4_1_13</name>
    <dbReference type="NCBI Taxonomy" id="469606"/>
    <lineage>
        <taxon>Bacteria</taxon>
        <taxon>Fusobacteriati</taxon>
        <taxon>Fusobacteriota</taxon>
        <taxon>Fusobacteriia</taxon>
        <taxon>Fusobacteriales</taxon>
        <taxon>Fusobacteriaceae</taxon>
        <taxon>Fusobacterium</taxon>
    </lineage>
</organism>
<dbReference type="EMBL" id="ACDE02000013">
    <property type="protein sequence ID" value="EEO39567.1"/>
    <property type="molecule type" value="Genomic_DNA"/>
</dbReference>
<name>A0A0M1VSF4_FUSVC</name>
<keyword evidence="1" id="KW-0812">Transmembrane</keyword>
<comment type="caution">
    <text evidence="2">The sequence shown here is derived from an EMBL/GenBank/DDBJ whole genome shotgun (WGS) entry which is preliminary data.</text>
</comment>
<dbReference type="AlphaFoldDB" id="A0A0M1VSF4"/>
<dbReference type="HOGENOM" id="CLU_798668_0_0_0"/>
<keyword evidence="1" id="KW-1133">Transmembrane helix</keyword>
<dbReference type="PANTHER" id="PTHR33706">
    <property type="entry name" value="MORN VARIANT REPEAT PROTEIN"/>
    <property type="match status" value="1"/>
</dbReference>
<evidence type="ECO:0000313" key="3">
    <source>
        <dbReference type="Proteomes" id="UP000004925"/>
    </source>
</evidence>